<name>A0A9P6W5I9_RHOMI</name>
<gene>
    <name evidence="2" type="ORF">C6P46_000267</name>
</gene>
<evidence type="ECO:0000313" key="2">
    <source>
        <dbReference type="EMBL" id="KAG0665170.1"/>
    </source>
</evidence>
<feature type="compositionally biased region" description="Pro residues" evidence="1">
    <location>
        <begin position="647"/>
        <end position="669"/>
    </location>
</feature>
<dbReference type="SUPFAM" id="SSF51110">
    <property type="entry name" value="alpha-D-mannose-specific plant lectins"/>
    <property type="match status" value="1"/>
</dbReference>
<evidence type="ECO:0000313" key="3">
    <source>
        <dbReference type="Proteomes" id="UP000777482"/>
    </source>
</evidence>
<feature type="compositionally biased region" description="Pro residues" evidence="1">
    <location>
        <begin position="604"/>
        <end position="619"/>
    </location>
</feature>
<dbReference type="OrthoDB" id="2587928at2759"/>
<evidence type="ECO:0000256" key="1">
    <source>
        <dbReference type="SAM" id="MobiDB-lite"/>
    </source>
</evidence>
<reference evidence="2 3" key="1">
    <citation type="submission" date="2020-11" db="EMBL/GenBank/DDBJ databases">
        <title>Kefir isolates.</title>
        <authorList>
            <person name="Marcisauskas S."/>
            <person name="Kim Y."/>
            <person name="Blasche S."/>
        </authorList>
    </citation>
    <scope>NUCLEOTIDE SEQUENCE [LARGE SCALE GENOMIC DNA]</scope>
    <source>
        <strain evidence="2 3">KR</strain>
    </source>
</reference>
<dbReference type="Gene3D" id="2.90.10.10">
    <property type="entry name" value="Bulb-type lectin domain"/>
    <property type="match status" value="1"/>
</dbReference>
<evidence type="ECO:0008006" key="4">
    <source>
        <dbReference type="Google" id="ProtNLM"/>
    </source>
</evidence>
<dbReference type="Gene3D" id="2.160.20.10">
    <property type="entry name" value="Single-stranded right-handed beta-helix, Pectin lyase-like"/>
    <property type="match status" value="1"/>
</dbReference>
<dbReference type="SUPFAM" id="SSF51126">
    <property type="entry name" value="Pectin lyase-like"/>
    <property type="match status" value="1"/>
</dbReference>
<dbReference type="InterPro" id="IPR011050">
    <property type="entry name" value="Pectin_lyase_fold/virulence"/>
</dbReference>
<dbReference type="AlphaFoldDB" id="A0A9P6W5I9"/>
<feature type="region of interest" description="Disordered" evidence="1">
    <location>
        <begin position="595"/>
        <end position="717"/>
    </location>
</feature>
<accession>A0A9P6W5I9</accession>
<dbReference type="InterPro" id="IPR036426">
    <property type="entry name" value="Bulb-type_lectin_dom_sf"/>
</dbReference>
<dbReference type="EMBL" id="PUHQ01000010">
    <property type="protein sequence ID" value="KAG0665170.1"/>
    <property type="molecule type" value="Genomic_DNA"/>
</dbReference>
<feature type="compositionally biased region" description="Polar residues" evidence="1">
    <location>
        <begin position="694"/>
        <end position="711"/>
    </location>
</feature>
<dbReference type="InterPro" id="IPR012334">
    <property type="entry name" value="Pectin_lyas_fold"/>
</dbReference>
<comment type="caution">
    <text evidence="2">The sequence shown here is derived from an EMBL/GenBank/DDBJ whole genome shotgun (WGS) entry which is preliminary data.</text>
</comment>
<protein>
    <recommendedName>
        <fullName evidence="4">Right handed beta helix domain-containing protein</fullName>
    </recommendedName>
</protein>
<dbReference type="Proteomes" id="UP000777482">
    <property type="component" value="Unassembled WGS sequence"/>
</dbReference>
<sequence length="785" mass="85111">MAPPTHLFDPVIDPRPDGGDLHENGAAISKLFREGGPGTTVLLRPGKTYVIYSQVDLSHPGTTLATEGYPEFSTGQQAILETRGEKEAGAVRLFQLPRTALKRVHVRGCRGWGPKAPTPEEAERWKKEGRLGWIEGGGALIWAGGPEAYEQTIEGCRIEDPRGWTGLHLVDFAQRCRVINNIVGPCGQQAPGPWADGLSIAGKDSIVTGNTIFDATDGAIVLFCAPGTLCSDNTVIARTRNCLGAINMVDDFPFQRDYTETRVISNVIRTEGAYFRVAIACGPTSWSPWGPHHVLNFNGQVLHNTIGPGQFGYGITLSGVKNWTVLGNVIAAGTRFAGSTRAFYPNILNCPPAAFVRNWLDRGRVQDSQDLQPDFIDGELQWVIGIEPEVGDKLEYEQGQVSLDVRGHSRAGEGGIALRDARWEVSPGRGGLVLRKVEGPTDAFGMGEYGRGKVLWSSGTPLLDNGNGHHHVYEPQLDFRLDGTLTLRTDHGTGQVLWDPVSYLVPYLSHLPSPPPHEPIPSEPQPPEKWLPHARLVLQNKQPYLELRERSGGNVVFATAYEYSNQDAWNLKAGQWIAIAPKELRGTVDPHHLDEQEAATSSSVPPPDHGSVGPPPIPPRHGSGHFSRFVHDLGTSLQQRTFGGGGGPPPPPIPPRPDGSSNPQPPPQPEEQQKAPTPHPTFLYLSPETCQLFLHSSPNGPTQPDPSSTHWCSAPAPPESNAKDPWLTFQGDGNVVMYSSAGVLFASGTNGDREAKFLRLKGFGEDNGPSIELVGVDGHNVWSSR</sequence>
<keyword evidence="3" id="KW-1185">Reference proteome</keyword>
<organism evidence="2 3">
    <name type="scientific">Rhodotorula mucilaginosa</name>
    <name type="common">Yeast</name>
    <name type="synonym">Rhodotorula rubra</name>
    <dbReference type="NCBI Taxonomy" id="5537"/>
    <lineage>
        <taxon>Eukaryota</taxon>
        <taxon>Fungi</taxon>
        <taxon>Dikarya</taxon>
        <taxon>Basidiomycota</taxon>
        <taxon>Pucciniomycotina</taxon>
        <taxon>Microbotryomycetes</taxon>
        <taxon>Sporidiobolales</taxon>
        <taxon>Sporidiobolaceae</taxon>
        <taxon>Rhodotorula</taxon>
    </lineage>
</organism>
<proteinExistence type="predicted"/>